<reference evidence="2" key="1">
    <citation type="submission" date="2022-07" db="EMBL/GenBank/DDBJ databases">
        <title>The genome of Lyophyllum shimeji provides insight into the initial evolution of ectomycorrhizal fungal genome.</title>
        <authorList>
            <person name="Kobayashi Y."/>
            <person name="Shibata T."/>
            <person name="Hirakawa H."/>
            <person name="Shigenobu S."/>
            <person name="Nishiyama T."/>
            <person name="Yamada A."/>
            <person name="Hasebe M."/>
            <person name="Kawaguchi M."/>
        </authorList>
    </citation>
    <scope>NUCLEOTIDE SEQUENCE</scope>
    <source>
        <strain evidence="2">AT787</strain>
    </source>
</reference>
<keyword evidence="3" id="KW-1185">Reference proteome</keyword>
<dbReference type="GO" id="GO:0016787">
    <property type="term" value="F:hydrolase activity"/>
    <property type="evidence" value="ECO:0007669"/>
    <property type="project" value="UniProtKB-KW"/>
</dbReference>
<gene>
    <name evidence="2" type="ORF">LshimejAT787_0801760</name>
</gene>
<dbReference type="Pfam" id="PF11790">
    <property type="entry name" value="Glyco_hydro_cc"/>
    <property type="match status" value="1"/>
</dbReference>
<keyword evidence="2" id="KW-0378">Hydrolase</keyword>
<dbReference type="InterPro" id="IPR024655">
    <property type="entry name" value="Asl1_glyco_hydro_catalytic"/>
</dbReference>
<dbReference type="AlphaFoldDB" id="A0A9P3PPK8"/>
<dbReference type="GO" id="GO:0009277">
    <property type="term" value="C:fungal-type cell wall"/>
    <property type="evidence" value="ECO:0007669"/>
    <property type="project" value="TreeGrafter"/>
</dbReference>
<dbReference type="GO" id="GO:0071966">
    <property type="term" value="P:fungal-type cell wall polysaccharide metabolic process"/>
    <property type="evidence" value="ECO:0007669"/>
    <property type="project" value="TreeGrafter"/>
</dbReference>
<comment type="caution">
    <text evidence="2">The sequence shown here is derived from an EMBL/GenBank/DDBJ whole genome shotgun (WGS) entry which is preliminary data.</text>
</comment>
<dbReference type="InterPro" id="IPR017853">
    <property type="entry name" value="GH"/>
</dbReference>
<dbReference type="InterPro" id="IPR053183">
    <property type="entry name" value="ASL1"/>
</dbReference>
<evidence type="ECO:0000259" key="1">
    <source>
        <dbReference type="Pfam" id="PF11790"/>
    </source>
</evidence>
<evidence type="ECO:0000313" key="2">
    <source>
        <dbReference type="EMBL" id="GLB40305.1"/>
    </source>
</evidence>
<organism evidence="2 3">
    <name type="scientific">Lyophyllum shimeji</name>
    <name type="common">Hon-shimeji</name>
    <name type="synonym">Tricholoma shimeji</name>
    <dbReference type="NCBI Taxonomy" id="47721"/>
    <lineage>
        <taxon>Eukaryota</taxon>
        <taxon>Fungi</taxon>
        <taxon>Dikarya</taxon>
        <taxon>Basidiomycota</taxon>
        <taxon>Agaricomycotina</taxon>
        <taxon>Agaricomycetes</taxon>
        <taxon>Agaricomycetidae</taxon>
        <taxon>Agaricales</taxon>
        <taxon>Tricholomatineae</taxon>
        <taxon>Lyophyllaceae</taxon>
        <taxon>Lyophyllum</taxon>
    </lineage>
</organism>
<name>A0A9P3PPK8_LYOSH</name>
<proteinExistence type="predicted"/>
<dbReference type="SUPFAM" id="SSF51445">
    <property type="entry name" value="(Trans)glycosidases"/>
    <property type="match status" value="1"/>
</dbReference>
<feature type="domain" description="Asl1-like glycosyl hydrolase catalytic" evidence="1">
    <location>
        <begin position="27"/>
        <end position="244"/>
    </location>
</feature>
<accession>A0A9P3PPK8</accession>
<dbReference type="OrthoDB" id="5959761at2759"/>
<protein>
    <submittedName>
        <fullName evidence="2">Glycosyl hydrolase catalytic core</fullName>
    </submittedName>
</protein>
<dbReference type="PANTHER" id="PTHR34154">
    <property type="entry name" value="ALKALI-SENSITIVE LINKAGE PROTEIN 1"/>
    <property type="match status" value="1"/>
</dbReference>
<dbReference type="PANTHER" id="PTHR34154:SF14">
    <property type="entry name" value="ASL1-LIKE GLYCOSYL HYDROLASE CATALYTIC DOMAIN-CONTAINING PROTEIN"/>
    <property type="match status" value="1"/>
</dbReference>
<sequence>MKTLKSRLTPNGIKAGIAGGDAYPYVKDHIGWWYDWSPNPSKPGKPIGVPMLWGDGHADATDAARLAAFKKISTPPPYVLAYEEPDCPPGSGSAGMSVSSGVAHWESLIAPLGDKGSVLVSPSMCKQADETWLAQFKAKISTEWDVTAIHINKNNLAGVRKDIEHYWNTYKKPIWVTEFACVNDKNGFVPCTDQDEINDYINAIVPYLQSHEHVYAFAYSNGLGLGNVWPLMHGGSLSESGKTYLTAISKYH</sequence>
<dbReference type="EMBL" id="BRPK01000008">
    <property type="protein sequence ID" value="GLB40305.1"/>
    <property type="molecule type" value="Genomic_DNA"/>
</dbReference>
<dbReference type="Proteomes" id="UP001063166">
    <property type="component" value="Unassembled WGS sequence"/>
</dbReference>
<evidence type="ECO:0000313" key="3">
    <source>
        <dbReference type="Proteomes" id="UP001063166"/>
    </source>
</evidence>